<dbReference type="AlphaFoldDB" id="A0A8J7J6U3"/>
<dbReference type="InterPro" id="IPR025965">
    <property type="entry name" value="FlgD/Vpr_Ig-like"/>
</dbReference>
<dbReference type="RefSeq" id="WP_199025331.1">
    <property type="nucleotide sequence ID" value="NZ_JAELVR010000008.1"/>
</dbReference>
<reference evidence="8" key="1">
    <citation type="submission" date="2020-12" db="EMBL/GenBank/DDBJ databases">
        <title>Sedimentitalea sp. nov., isolated from sand in Incheon.</title>
        <authorList>
            <person name="Kim W."/>
        </authorList>
    </citation>
    <scope>NUCLEOTIDE SEQUENCE</scope>
    <source>
        <strain evidence="8">CAU 1593</strain>
    </source>
</reference>
<keyword evidence="3 5" id="KW-1005">Bacterial flagellum biogenesis</keyword>
<evidence type="ECO:0000256" key="6">
    <source>
        <dbReference type="SAM" id="MobiDB-lite"/>
    </source>
</evidence>
<evidence type="ECO:0000256" key="4">
    <source>
        <dbReference type="ARBA" id="ARBA00024746"/>
    </source>
</evidence>
<keyword evidence="8" id="KW-0969">Cilium</keyword>
<gene>
    <name evidence="8" type="primary">flgD</name>
    <name evidence="8" type="ORF">JF290_13045</name>
</gene>
<comment type="caution">
    <text evidence="8">The sequence shown here is derived from an EMBL/GenBank/DDBJ whole genome shotgun (WGS) entry which is preliminary data.</text>
</comment>
<dbReference type="Pfam" id="PF13860">
    <property type="entry name" value="FlgD_ig"/>
    <property type="match status" value="1"/>
</dbReference>
<name>A0A8J7J6U3_9RHOB</name>
<keyword evidence="8" id="KW-0282">Flagellum</keyword>
<comment type="similarity">
    <text evidence="1 5">Belongs to the FlgD family.</text>
</comment>
<dbReference type="Pfam" id="PF03963">
    <property type="entry name" value="FlgD"/>
    <property type="match status" value="1"/>
</dbReference>
<dbReference type="Gene3D" id="2.60.40.4070">
    <property type="match status" value="1"/>
</dbReference>
<evidence type="ECO:0000256" key="2">
    <source>
        <dbReference type="ARBA" id="ARBA00016013"/>
    </source>
</evidence>
<sequence>MNTINPVAASASSPGQSNATATSTQQNTKGLASDFETFLKMLTAQARHQDPLEPIDSTEYAAQLAQFSMVEQQVQSNDTLTALLDQMATSNMASLAGWVGMEARAESPMYFDGTPITISPNPAKTADQAFLVVKNSDGQEVQRQAISIANDSVQWAGVDDGGAPFANGIYSFEVESLSDGQPVPSGATEVYGRITEAQTQGNSVVLVMQGGVTVPANAVSALRNP</sequence>
<protein>
    <recommendedName>
        <fullName evidence="2 5">Basal-body rod modification protein FlgD</fullName>
    </recommendedName>
</protein>
<evidence type="ECO:0000313" key="8">
    <source>
        <dbReference type="EMBL" id="MBJ6372455.1"/>
    </source>
</evidence>
<dbReference type="NCBIfam" id="NF009453">
    <property type="entry name" value="PRK12813.1"/>
    <property type="match status" value="1"/>
</dbReference>
<keyword evidence="9" id="KW-1185">Reference proteome</keyword>
<evidence type="ECO:0000256" key="5">
    <source>
        <dbReference type="RuleBase" id="RU362076"/>
    </source>
</evidence>
<evidence type="ECO:0000259" key="7">
    <source>
        <dbReference type="Pfam" id="PF13860"/>
    </source>
</evidence>
<dbReference type="InterPro" id="IPR005648">
    <property type="entry name" value="FlgD"/>
</dbReference>
<feature type="region of interest" description="Disordered" evidence="6">
    <location>
        <begin position="1"/>
        <end position="28"/>
    </location>
</feature>
<comment type="function">
    <text evidence="4 5">Required for flagellar hook formation. May act as a scaffolding protein.</text>
</comment>
<evidence type="ECO:0000256" key="1">
    <source>
        <dbReference type="ARBA" id="ARBA00010577"/>
    </source>
</evidence>
<evidence type="ECO:0000256" key="3">
    <source>
        <dbReference type="ARBA" id="ARBA00022795"/>
    </source>
</evidence>
<dbReference type="GO" id="GO:0044781">
    <property type="term" value="P:bacterial-type flagellum organization"/>
    <property type="evidence" value="ECO:0007669"/>
    <property type="project" value="UniProtKB-UniRule"/>
</dbReference>
<feature type="domain" description="FlgD/Vpr Ig-like" evidence="7">
    <location>
        <begin position="111"/>
        <end position="179"/>
    </location>
</feature>
<evidence type="ECO:0000313" key="9">
    <source>
        <dbReference type="Proteomes" id="UP000619079"/>
    </source>
</evidence>
<accession>A0A8J7J6U3</accession>
<dbReference type="EMBL" id="JAELVR010000008">
    <property type="protein sequence ID" value="MBJ6372455.1"/>
    <property type="molecule type" value="Genomic_DNA"/>
</dbReference>
<dbReference type="Proteomes" id="UP000619079">
    <property type="component" value="Unassembled WGS sequence"/>
</dbReference>
<proteinExistence type="inferred from homology"/>
<keyword evidence="8" id="KW-0966">Cell projection</keyword>
<organism evidence="8 9">
    <name type="scientific">Sedimentitalea arenosa</name>
    <dbReference type="NCBI Taxonomy" id="2798803"/>
    <lineage>
        <taxon>Bacteria</taxon>
        <taxon>Pseudomonadati</taxon>
        <taxon>Pseudomonadota</taxon>
        <taxon>Alphaproteobacteria</taxon>
        <taxon>Rhodobacterales</taxon>
        <taxon>Paracoccaceae</taxon>
        <taxon>Sedimentitalea</taxon>
    </lineage>
</organism>